<dbReference type="RefSeq" id="WP_346244793.1">
    <property type="nucleotide sequence ID" value="NZ_JBDIZK010000001.1"/>
</dbReference>
<reference evidence="2 3" key="1">
    <citation type="submission" date="2024-05" db="EMBL/GenBank/DDBJ databases">
        <title>Sphingomonas sp. HF-S3 16S ribosomal RNA gene Genome sequencing and assembly.</title>
        <authorList>
            <person name="Lee H."/>
        </authorList>
    </citation>
    <scope>NUCLEOTIDE SEQUENCE [LARGE SCALE GENOMIC DNA]</scope>
    <source>
        <strain evidence="2 3">HF-S3</strain>
    </source>
</reference>
<dbReference type="Gene3D" id="3.90.1150.200">
    <property type="match status" value="1"/>
</dbReference>
<dbReference type="Proteomes" id="UP001427805">
    <property type="component" value="Unassembled WGS sequence"/>
</dbReference>
<dbReference type="EMBL" id="JBDIZK010000001">
    <property type="protein sequence ID" value="MEN3745788.1"/>
    <property type="molecule type" value="Genomic_DNA"/>
</dbReference>
<name>A0ABV0B2G1_9SPHN</name>
<gene>
    <name evidence="2" type="ORF">TPR58_01315</name>
</gene>
<evidence type="ECO:0000259" key="1">
    <source>
        <dbReference type="Pfam" id="PF08818"/>
    </source>
</evidence>
<accession>A0ABV0B2G1</accession>
<dbReference type="Pfam" id="PF08818">
    <property type="entry name" value="DUF1801"/>
    <property type="match status" value="1"/>
</dbReference>
<protein>
    <submittedName>
        <fullName evidence="2">DUF1801 domain-containing protein</fullName>
    </submittedName>
</protein>
<evidence type="ECO:0000313" key="2">
    <source>
        <dbReference type="EMBL" id="MEN3745788.1"/>
    </source>
</evidence>
<dbReference type="SUPFAM" id="SSF159888">
    <property type="entry name" value="YdhG-like"/>
    <property type="match status" value="1"/>
</dbReference>
<proteinExistence type="predicted"/>
<organism evidence="2 3">
    <name type="scientific">Sphingomonas rustica</name>
    <dbReference type="NCBI Taxonomy" id="3103142"/>
    <lineage>
        <taxon>Bacteria</taxon>
        <taxon>Pseudomonadati</taxon>
        <taxon>Pseudomonadota</taxon>
        <taxon>Alphaproteobacteria</taxon>
        <taxon>Sphingomonadales</taxon>
        <taxon>Sphingomonadaceae</taxon>
        <taxon>Sphingomonas</taxon>
    </lineage>
</organism>
<dbReference type="InterPro" id="IPR014922">
    <property type="entry name" value="YdhG-like"/>
</dbReference>
<feature type="domain" description="YdhG-like" evidence="1">
    <location>
        <begin position="17"/>
        <end position="116"/>
    </location>
</feature>
<sequence length="124" mass="13324">MDDAVTAKIESLDDWRGAMLAQIRQAILAADPDIVEEIKWRKASNPLGVPTWSRGGILCTGESYKDKVKLTFMKGAALASGTRLFNVPADGVRRAIDLKEGDALDAAALTELIRRASALNLGEA</sequence>
<keyword evidence="3" id="KW-1185">Reference proteome</keyword>
<comment type="caution">
    <text evidence="2">The sequence shown here is derived from an EMBL/GenBank/DDBJ whole genome shotgun (WGS) entry which is preliminary data.</text>
</comment>
<evidence type="ECO:0000313" key="3">
    <source>
        <dbReference type="Proteomes" id="UP001427805"/>
    </source>
</evidence>